<proteinExistence type="inferred from homology"/>
<reference evidence="3 4" key="1">
    <citation type="submission" date="2017-03" db="EMBL/GenBank/DDBJ databases">
        <title>Genome analysis of strain PAMC 26577.</title>
        <authorList>
            <person name="Oh H.-M."/>
            <person name="Yang J.-A."/>
        </authorList>
    </citation>
    <scope>NUCLEOTIDE SEQUENCE [LARGE SCALE GENOMIC DNA]</scope>
    <source>
        <strain evidence="3 4">PAMC 26577</strain>
    </source>
</reference>
<comment type="similarity">
    <text evidence="1">Belongs to the ROK (NagC/XylR) family.</text>
</comment>
<dbReference type="AlphaFoldDB" id="A0A242MSQ8"/>
<dbReference type="InterPro" id="IPR012318">
    <property type="entry name" value="HTH_CRP"/>
</dbReference>
<dbReference type="InterPro" id="IPR000600">
    <property type="entry name" value="ROK"/>
</dbReference>
<feature type="domain" description="HTH crp-type" evidence="2">
    <location>
        <begin position="45"/>
        <end position="99"/>
    </location>
</feature>
<dbReference type="SMART" id="SM00419">
    <property type="entry name" value="HTH_CRP"/>
    <property type="match status" value="1"/>
</dbReference>
<evidence type="ECO:0000313" key="3">
    <source>
        <dbReference type="EMBL" id="OTP74272.1"/>
    </source>
</evidence>
<dbReference type="Pfam" id="PF13412">
    <property type="entry name" value="HTH_24"/>
    <property type="match status" value="1"/>
</dbReference>
<dbReference type="Proteomes" id="UP000195221">
    <property type="component" value="Unassembled WGS sequence"/>
</dbReference>
<dbReference type="GO" id="GO:0003677">
    <property type="term" value="F:DNA binding"/>
    <property type="evidence" value="ECO:0007669"/>
    <property type="project" value="InterPro"/>
</dbReference>
<dbReference type="Pfam" id="PF00480">
    <property type="entry name" value="ROK"/>
    <property type="match status" value="1"/>
</dbReference>
<dbReference type="Gene3D" id="3.30.420.40">
    <property type="match status" value="2"/>
</dbReference>
<dbReference type="InterPro" id="IPR036388">
    <property type="entry name" value="WH-like_DNA-bd_sf"/>
</dbReference>
<accession>A0A242MSQ8</accession>
<dbReference type="InterPro" id="IPR049874">
    <property type="entry name" value="ROK_cs"/>
</dbReference>
<evidence type="ECO:0000256" key="1">
    <source>
        <dbReference type="ARBA" id="ARBA00006479"/>
    </source>
</evidence>
<dbReference type="PANTHER" id="PTHR18964">
    <property type="entry name" value="ROK (REPRESSOR, ORF, KINASE) FAMILY"/>
    <property type="match status" value="1"/>
</dbReference>
<dbReference type="InterPro" id="IPR036390">
    <property type="entry name" value="WH_DNA-bd_sf"/>
</dbReference>
<evidence type="ECO:0000259" key="2">
    <source>
        <dbReference type="SMART" id="SM00419"/>
    </source>
</evidence>
<dbReference type="InterPro" id="IPR043129">
    <property type="entry name" value="ATPase_NBD"/>
</dbReference>
<dbReference type="GO" id="GO:0006355">
    <property type="term" value="P:regulation of DNA-templated transcription"/>
    <property type="evidence" value="ECO:0007669"/>
    <property type="project" value="InterPro"/>
</dbReference>
<dbReference type="PROSITE" id="PS01125">
    <property type="entry name" value="ROK"/>
    <property type="match status" value="1"/>
</dbReference>
<dbReference type="SUPFAM" id="SSF53067">
    <property type="entry name" value="Actin-like ATPase domain"/>
    <property type="match status" value="1"/>
</dbReference>
<dbReference type="PANTHER" id="PTHR18964:SF149">
    <property type="entry name" value="BIFUNCTIONAL UDP-N-ACETYLGLUCOSAMINE 2-EPIMERASE_N-ACETYLMANNOSAMINE KINASE"/>
    <property type="match status" value="1"/>
</dbReference>
<dbReference type="SUPFAM" id="SSF46785">
    <property type="entry name" value="Winged helix' DNA-binding domain"/>
    <property type="match status" value="1"/>
</dbReference>
<protein>
    <submittedName>
        <fullName evidence="3">Putative ROK-family transcriptional regulator</fullName>
    </submittedName>
</protein>
<dbReference type="Gene3D" id="1.10.10.10">
    <property type="entry name" value="Winged helix-like DNA-binding domain superfamily/Winged helix DNA-binding domain"/>
    <property type="match status" value="1"/>
</dbReference>
<dbReference type="RefSeq" id="WP_086386454.1">
    <property type="nucleotide sequence ID" value="NZ_NBTZ01000066.1"/>
</dbReference>
<organism evidence="3 4">
    <name type="scientific">Caballeronia sordidicola</name>
    <name type="common">Burkholderia sordidicola</name>
    <dbReference type="NCBI Taxonomy" id="196367"/>
    <lineage>
        <taxon>Bacteria</taxon>
        <taxon>Pseudomonadati</taxon>
        <taxon>Pseudomonadota</taxon>
        <taxon>Betaproteobacteria</taxon>
        <taxon>Burkholderiales</taxon>
        <taxon>Burkholderiaceae</taxon>
        <taxon>Caballeronia</taxon>
    </lineage>
</organism>
<evidence type="ECO:0000313" key="4">
    <source>
        <dbReference type="Proteomes" id="UP000195221"/>
    </source>
</evidence>
<comment type="caution">
    <text evidence="3">The sequence shown here is derived from an EMBL/GenBank/DDBJ whole genome shotgun (WGS) entry which is preliminary data.</text>
</comment>
<dbReference type="EMBL" id="NBTZ01000066">
    <property type="protein sequence ID" value="OTP74272.1"/>
    <property type="molecule type" value="Genomic_DNA"/>
</dbReference>
<sequence>MSHNDLETRATAPAVAERMSTDVLMKKTSQIVGDSKLLKQISRQRILNLLHTHKVLSRAEIARQTGLTRSTVTQHTTDLITEGLVAEGSNPNTHVSIGRPGVPVALAPDGASFIGADIAIERLSIVKLNLAGTVVDQIEEPIGSKLKPEAVLSRLADLITQINENGSSSPEKLRGIGVTAPAIFSGDGMLLVAPRLGWSNVPVQRLLAARLPSPLFLDNDANASALGETFHTPFGKSQNLLYVLLDAGIGGGIVINGQLYRGNGGAGEIGHISLSLDGPLCSCGNMGCLEAWVGRDALLNRYEMATGRRVDLEALKMRVTENDESAHKVLNEWAVWLGRGLVGLVNVLNPDRLVIGGALSTLLPHVSDRLNHELNRFSWPPRDPIFVETSQHGAFAAAVGAATLAQHPYFEVP</sequence>
<name>A0A242MSQ8_CABSO</name>
<gene>
    <name evidence="3" type="ORF">PAMC26577_16085</name>
</gene>